<dbReference type="InterPro" id="IPR031107">
    <property type="entry name" value="Small_HSP"/>
</dbReference>
<dbReference type="Gene3D" id="2.60.40.790">
    <property type="match status" value="1"/>
</dbReference>
<evidence type="ECO:0000256" key="1">
    <source>
        <dbReference type="PROSITE-ProRule" id="PRU00285"/>
    </source>
</evidence>
<dbReference type="OrthoDB" id="9814487at2"/>
<evidence type="ECO:0000256" key="2">
    <source>
        <dbReference type="RuleBase" id="RU003616"/>
    </source>
</evidence>
<dbReference type="InterPro" id="IPR002068">
    <property type="entry name" value="A-crystallin/Hsp20_dom"/>
</dbReference>
<feature type="domain" description="SHSP" evidence="3">
    <location>
        <begin position="31"/>
        <end position="142"/>
    </location>
</feature>
<evidence type="ECO:0000259" key="3">
    <source>
        <dbReference type="PROSITE" id="PS01031"/>
    </source>
</evidence>
<sequence>MKLVRYNQLEPNYPSTFSGLLDKFFNDSLQTSAQKFTPAVDISEDESHYEVELSVPGIKREDFKIDLVDGKLIISGERKSKEAQEGKNYHTVQTQHGAFSRSFFLPEDVSTDNIEAKYEDGILKVTLPKSEKKVLKSSIEVK</sequence>
<dbReference type="AlphaFoldDB" id="A0A2Z4IIM3"/>
<evidence type="ECO:0000313" key="5">
    <source>
        <dbReference type="Proteomes" id="UP000248688"/>
    </source>
</evidence>
<dbReference type="Pfam" id="PF00011">
    <property type="entry name" value="HSP20"/>
    <property type="match status" value="1"/>
</dbReference>
<protein>
    <submittedName>
        <fullName evidence="4">Hsp20/alpha crystallin family protein</fullName>
    </submittedName>
</protein>
<evidence type="ECO:0000313" key="4">
    <source>
        <dbReference type="EMBL" id="AWW30273.1"/>
    </source>
</evidence>
<dbReference type="PANTHER" id="PTHR11527">
    <property type="entry name" value="HEAT-SHOCK PROTEIN 20 FAMILY MEMBER"/>
    <property type="match status" value="1"/>
</dbReference>
<dbReference type="SUPFAM" id="SSF49764">
    <property type="entry name" value="HSP20-like chaperones"/>
    <property type="match status" value="1"/>
</dbReference>
<organism evidence="4 5">
    <name type="scientific">Echinicola strongylocentroti</name>
    <dbReference type="NCBI Taxonomy" id="1795355"/>
    <lineage>
        <taxon>Bacteria</taxon>
        <taxon>Pseudomonadati</taxon>
        <taxon>Bacteroidota</taxon>
        <taxon>Cytophagia</taxon>
        <taxon>Cytophagales</taxon>
        <taxon>Cyclobacteriaceae</taxon>
        <taxon>Echinicola</taxon>
    </lineage>
</organism>
<comment type="similarity">
    <text evidence="1 2">Belongs to the small heat shock protein (HSP20) family.</text>
</comment>
<accession>A0A2Z4IIM3</accession>
<dbReference type="Proteomes" id="UP000248688">
    <property type="component" value="Chromosome"/>
</dbReference>
<keyword evidence="5" id="KW-1185">Reference proteome</keyword>
<dbReference type="KEGG" id="est:DN752_09140"/>
<dbReference type="RefSeq" id="WP_112783657.1">
    <property type="nucleotide sequence ID" value="NZ_CP030041.1"/>
</dbReference>
<dbReference type="InterPro" id="IPR008978">
    <property type="entry name" value="HSP20-like_chaperone"/>
</dbReference>
<reference evidence="4 5" key="1">
    <citation type="submission" date="2018-06" db="EMBL/GenBank/DDBJ databases">
        <title>Echinicola strongylocentroti sp. nov., isolated from a sea urchin Strongylocentrotus intermedius.</title>
        <authorList>
            <person name="Bae S.S."/>
        </authorList>
    </citation>
    <scope>NUCLEOTIDE SEQUENCE [LARGE SCALE GENOMIC DNA]</scope>
    <source>
        <strain evidence="4 5">MEBiC08714</strain>
    </source>
</reference>
<dbReference type="EMBL" id="CP030041">
    <property type="protein sequence ID" value="AWW30273.1"/>
    <property type="molecule type" value="Genomic_DNA"/>
</dbReference>
<dbReference type="CDD" id="cd06464">
    <property type="entry name" value="ACD_sHsps-like"/>
    <property type="match status" value="1"/>
</dbReference>
<proteinExistence type="inferred from homology"/>
<gene>
    <name evidence="4" type="ORF">DN752_09140</name>
</gene>
<dbReference type="PROSITE" id="PS01031">
    <property type="entry name" value="SHSP"/>
    <property type="match status" value="1"/>
</dbReference>
<name>A0A2Z4IIM3_9BACT</name>